<dbReference type="InterPro" id="IPR034294">
    <property type="entry name" value="Aquaporin_transptr"/>
</dbReference>
<keyword evidence="2 6" id="KW-0812">Transmembrane</keyword>
<evidence type="ECO:0000256" key="3">
    <source>
        <dbReference type="ARBA" id="ARBA00022737"/>
    </source>
</evidence>
<evidence type="ECO:0000256" key="7">
    <source>
        <dbReference type="SAM" id="Phobius"/>
    </source>
</evidence>
<dbReference type="EMBL" id="SPHZ02000004">
    <property type="protein sequence ID" value="KAF0922135.1"/>
    <property type="molecule type" value="Genomic_DNA"/>
</dbReference>
<evidence type="ECO:0000256" key="2">
    <source>
        <dbReference type="ARBA" id="ARBA00022692"/>
    </source>
</evidence>
<evidence type="ECO:0000256" key="5">
    <source>
        <dbReference type="ARBA" id="ARBA00023136"/>
    </source>
</evidence>
<evidence type="ECO:0008006" key="10">
    <source>
        <dbReference type="Google" id="ProtNLM"/>
    </source>
</evidence>
<dbReference type="PRINTS" id="PR00783">
    <property type="entry name" value="MINTRINSICP"/>
</dbReference>
<dbReference type="Gene3D" id="1.20.1080.10">
    <property type="entry name" value="Glycerol uptake facilitator protein"/>
    <property type="match status" value="1"/>
</dbReference>
<proteinExistence type="inferred from homology"/>
<dbReference type="InterPro" id="IPR000425">
    <property type="entry name" value="MIP"/>
</dbReference>
<protein>
    <recommendedName>
        <fullName evidence="10">Aquaporin</fullName>
    </recommendedName>
</protein>
<feature type="transmembrane region" description="Helical" evidence="7">
    <location>
        <begin position="92"/>
        <end position="113"/>
    </location>
</feature>
<keyword evidence="3" id="KW-0677">Repeat</keyword>
<dbReference type="Pfam" id="PF00230">
    <property type="entry name" value="MIP"/>
    <property type="match status" value="1"/>
</dbReference>
<feature type="transmembrane region" description="Helical" evidence="7">
    <location>
        <begin position="125"/>
        <end position="144"/>
    </location>
</feature>
<evidence type="ECO:0000313" key="8">
    <source>
        <dbReference type="EMBL" id="KAF0922135.1"/>
    </source>
</evidence>
<evidence type="ECO:0000256" key="6">
    <source>
        <dbReference type="RuleBase" id="RU000477"/>
    </source>
</evidence>
<keyword evidence="5 7" id="KW-0472">Membrane</keyword>
<keyword evidence="4 7" id="KW-1133">Transmembrane helix</keyword>
<organism evidence="8 9">
    <name type="scientific">Oryza meyeriana var. granulata</name>
    <dbReference type="NCBI Taxonomy" id="110450"/>
    <lineage>
        <taxon>Eukaryota</taxon>
        <taxon>Viridiplantae</taxon>
        <taxon>Streptophyta</taxon>
        <taxon>Embryophyta</taxon>
        <taxon>Tracheophyta</taxon>
        <taxon>Spermatophyta</taxon>
        <taxon>Magnoliopsida</taxon>
        <taxon>Liliopsida</taxon>
        <taxon>Poales</taxon>
        <taxon>Poaceae</taxon>
        <taxon>BOP clade</taxon>
        <taxon>Oryzoideae</taxon>
        <taxon>Oryzeae</taxon>
        <taxon>Oryzinae</taxon>
        <taxon>Oryza</taxon>
        <taxon>Oryza meyeriana</taxon>
    </lineage>
</organism>
<dbReference type="InterPro" id="IPR023271">
    <property type="entry name" value="Aquaporin-like"/>
</dbReference>
<comment type="subcellular location">
    <subcellularLocation>
        <location evidence="1">Membrane</location>
        <topology evidence="1">Multi-pass membrane protein</topology>
    </subcellularLocation>
</comment>
<feature type="transmembrane region" description="Helical" evidence="7">
    <location>
        <begin position="51"/>
        <end position="72"/>
    </location>
</feature>
<keyword evidence="9" id="KW-1185">Reference proteome</keyword>
<dbReference type="PANTHER" id="PTHR45724:SF9">
    <property type="entry name" value="AQUAPORIN NIP2-2"/>
    <property type="match status" value="1"/>
</dbReference>
<name>A0A6G1EAJ3_9ORYZ</name>
<gene>
    <name evidence="8" type="ORF">E2562_027756</name>
</gene>
<accession>A0A6G1EAJ3</accession>
<reference evidence="8 9" key="1">
    <citation type="submission" date="2019-11" db="EMBL/GenBank/DDBJ databases">
        <title>Whole genome sequence of Oryza granulata.</title>
        <authorList>
            <person name="Li W."/>
        </authorList>
    </citation>
    <scope>NUCLEOTIDE SEQUENCE [LARGE SCALE GENOMIC DNA]</scope>
    <source>
        <strain evidence="9">cv. Menghai</strain>
        <tissue evidence="8">Leaf</tissue>
    </source>
</reference>
<dbReference type="AlphaFoldDB" id="A0A6G1EAJ3"/>
<evidence type="ECO:0000313" key="9">
    <source>
        <dbReference type="Proteomes" id="UP000479710"/>
    </source>
</evidence>
<evidence type="ECO:0000256" key="4">
    <source>
        <dbReference type="ARBA" id="ARBA00022989"/>
    </source>
</evidence>
<dbReference type="GO" id="GO:0015267">
    <property type="term" value="F:channel activity"/>
    <property type="evidence" value="ECO:0007669"/>
    <property type="project" value="InterPro"/>
</dbReference>
<comment type="caution">
    <text evidence="8">The sequence shown here is derived from an EMBL/GenBank/DDBJ whole genome shotgun (WGS) entry which is preliminary data.</text>
</comment>
<dbReference type="GO" id="GO:0016020">
    <property type="term" value="C:membrane"/>
    <property type="evidence" value="ECO:0007669"/>
    <property type="project" value="UniProtKB-SubCell"/>
</dbReference>
<feature type="transmembrane region" description="Helical" evidence="7">
    <location>
        <begin position="164"/>
        <end position="185"/>
    </location>
</feature>
<dbReference type="PANTHER" id="PTHR45724">
    <property type="entry name" value="AQUAPORIN NIP2-1"/>
    <property type="match status" value="1"/>
</dbReference>
<evidence type="ECO:0000256" key="1">
    <source>
        <dbReference type="ARBA" id="ARBA00004141"/>
    </source>
</evidence>
<comment type="similarity">
    <text evidence="6">Belongs to the MIP/aquaporin (TC 1.A.8) family.</text>
</comment>
<dbReference type="Proteomes" id="UP000479710">
    <property type="component" value="Unassembled WGS sequence"/>
</dbReference>
<dbReference type="OrthoDB" id="3222at2759"/>
<sequence length="222" mass="23922">MASSSYLSNDLTQLAHAASQLACCMPADLNDAQRLIRFIQRSRRVQQDSKLRFVPFYWAAQFTGAMCAAFVLRAVLYPIDVLGTTTPTGPHWHALVIEIVVTFNMMFVTCAVATDSRAVGELAGLAVGSAVCITSIFAGPVSGGSMNPARTLAPAVASNVYTGLWIYFLGPVIGTLSGAWVYTYIRFEEAPAAGKDGPQKLSSFKLRRLQSQSIAADEFDNV</sequence>
<dbReference type="SUPFAM" id="SSF81338">
    <property type="entry name" value="Aquaporin-like"/>
    <property type="match status" value="1"/>
</dbReference>
<keyword evidence="6" id="KW-0813">Transport</keyword>